<keyword evidence="2" id="KW-0067">ATP-binding</keyword>
<feature type="binding site" evidence="2">
    <location>
        <position position="40"/>
    </location>
    <ligand>
        <name>ATP</name>
        <dbReference type="ChEBI" id="CHEBI:30616"/>
    </ligand>
</feature>
<comment type="cofactor">
    <cofactor evidence="2">
        <name>Mg(2+)</name>
        <dbReference type="ChEBI" id="CHEBI:18420"/>
    </cofactor>
</comment>
<keyword evidence="2" id="KW-0547">Nucleotide-binding</keyword>
<feature type="binding site" evidence="2">
    <location>
        <position position="93"/>
    </location>
    <ligand>
        <name>Mg(2+)</name>
        <dbReference type="ChEBI" id="CHEBI:18420"/>
    </ligand>
</feature>
<feature type="binding site" evidence="2">
    <location>
        <begin position="93"/>
        <end position="96"/>
    </location>
    <ligand>
        <name>ATP</name>
        <dbReference type="ChEBI" id="CHEBI:30616"/>
    </ligand>
</feature>
<dbReference type="InterPro" id="IPR004472">
    <property type="entry name" value="DTB_synth_BioD"/>
</dbReference>
<comment type="function">
    <text evidence="2">Catalyzes a mechanistically unusual reaction, the ATP-dependent insertion of CO2 between the N7 and N8 nitrogen atoms of 7,8-diaminopelargonic acid (DAPA, also called 7,8-diammoniononanoate) to form a ureido ring.</text>
</comment>
<feature type="active site" evidence="2">
    <location>
        <position position="31"/>
    </location>
</feature>
<comment type="subcellular location">
    <subcellularLocation>
        <location evidence="2">Cytoplasm</location>
    </subcellularLocation>
</comment>
<dbReference type="PIRSF" id="PIRSF006755">
    <property type="entry name" value="DTB_synth"/>
    <property type="match status" value="1"/>
</dbReference>
<dbReference type="RefSeq" id="WP_221532788.1">
    <property type="nucleotide sequence ID" value="NZ_JAIGYP010000016.1"/>
</dbReference>
<reference evidence="3 4" key="1">
    <citation type="submission" date="2021-08" db="EMBL/GenBank/DDBJ databases">
        <title>Helicobacter spp. isolated from feces of Anatolian Ground Squirrel (Spermophilus xanthoprymnus) in Turkey.</title>
        <authorList>
            <person name="Aydin F."/>
            <person name="Abay S."/>
            <person name="Kayman T."/>
            <person name="Karakaya E."/>
            <person name="Saticioglu I.B."/>
        </authorList>
    </citation>
    <scope>NUCLEOTIDE SEQUENCE [LARGE SCALE GENOMIC DNA]</scope>
    <source>
        <strain evidence="3 4">Faydin-H70</strain>
    </source>
</reference>
<comment type="caution">
    <text evidence="2">Lacks conserved residue(s) required for the propagation of feature annotation.</text>
</comment>
<comment type="pathway">
    <text evidence="2">Cofactor biosynthesis; biotin biosynthesis; biotin from 7,8-diaminononanoate: step 1/2.</text>
</comment>
<keyword evidence="2" id="KW-0963">Cytoplasm</keyword>
<dbReference type="SUPFAM" id="SSF52540">
    <property type="entry name" value="P-loop containing nucleoside triphosphate hydrolases"/>
    <property type="match status" value="1"/>
</dbReference>
<protein>
    <recommendedName>
        <fullName evidence="2">ATP-dependent dethiobiotin synthetase BioD</fullName>
        <ecNumber evidence="2">6.3.3.3</ecNumber>
    </recommendedName>
    <alternativeName>
        <fullName evidence="2">DTB synthetase</fullName>
        <shortName evidence="2">DTBS</shortName>
    </alternativeName>
    <alternativeName>
        <fullName evidence="2">Dethiobiotin synthase</fullName>
    </alternativeName>
</protein>
<keyword evidence="2" id="KW-0460">Magnesium</keyword>
<feature type="binding site" evidence="2">
    <location>
        <position position="40"/>
    </location>
    <ligand>
        <name>Mg(2+)</name>
        <dbReference type="ChEBI" id="CHEBI:18420"/>
    </ligand>
</feature>
<dbReference type="Gene3D" id="3.40.50.300">
    <property type="entry name" value="P-loop containing nucleotide triphosphate hydrolases"/>
    <property type="match status" value="1"/>
</dbReference>
<dbReference type="Proteomes" id="UP000700059">
    <property type="component" value="Unassembled WGS sequence"/>
</dbReference>
<sequence length="198" mass="22183">MKIYVVGIHTGAGKTHFSAAFCEAFGYDYFKLIQAGSPKDSDFVAKFSPKTYIFKEGVFMQTPASPHAGKKLENLSYKGLELTLPQSENLLIETAGGLFTPLDEKTTMIDYIVTFKHPCVLVGRYYLGSINHTLLSLKALDSREIPLIALVMMGERDEHFDSFIQSYAKVKIVHLPFFTESDFKAKSTECKKAFDSIL</sequence>
<keyword evidence="2" id="KW-0479">Metal-binding</keyword>
<dbReference type="CDD" id="cd03109">
    <property type="entry name" value="DTBS"/>
    <property type="match status" value="1"/>
</dbReference>
<feature type="binding site" evidence="2">
    <location>
        <begin position="11"/>
        <end position="16"/>
    </location>
    <ligand>
        <name>ATP</name>
        <dbReference type="ChEBI" id="CHEBI:30616"/>
    </ligand>
</feature>
<dbReference type="HAMAP" id="MF_00336">
    <property type="entry name" value="BioD"/>
    <property type="match status" value="1"/>
</dbReference>
<comment type="catalytic activity">
    <reaction evidence="2">
        <text>(7R,8S)-7,8-diammoniononanoate + CO2 + ATP = (4R,5S)-dethiobiotin + ADP + phosphate + 3 H(+)</text>
        <dbReference type="Rhea" id="RHEA:15805"/>
        <dbReference type="ChEBI" id="CHEBI:15378"/>
        <dbReference type="ChEBI" id="CHEBI:16526"/>
        <dbReference type="ChEBI" id="CHEBI:30616"/>
        <dbReference type="ChEBI" id="CHEBI:43474"/>
        <dbReference type="ChEBI" id="CHEBI:149469"/>
        <dbReference type="ChEBI" id="CHEBI:149473"/>
        <dbReference type="ChEBI" id="CHEBI:456216"/>
        <dbReference type="EC" id="6.3.3.3"/>
    </reaction>
</comment>
<keyword evidence="1 2" id="KW-0093">Biotin biosynthesis</keyword>
<evidence type="ECO:0000256" key="2">
    <source>
        <dbReference type="HAMAP-Rule" id="MF_00336"/>
    </source>
</evidence>
<organism evidence="3 4">
    <name type="scientific">Helicobacter turcicus</name>
    <dbReference type="NCBI Taxonomy" id="2867412"/>
    <lineage>
        <taxon>Bacteria</taxon>
        <taxon>Pseudomonadati</taxon>
        <taxon>Campylobacterota</taxon>
        <taxon>Epsilonproteobacteria</taxon>
        <taxon>Campylobacterales</taxon>
        <taxon>Helicobacteraceae</taxon>
        <taxon>Helicobacter</taxon>
    </lineage>
</organism>
<evidence type="ECO:0000313" key="4">
    <source>
        <dbReference type="Proteomes" id="UP000700059"/>
    </source>
</evidence>
<dbReference type="Pfam" id="PF13500">
    <property type="entry name" value="AAA_26"/>
    <property type="match status" value="1"/>
</dbReference>
<dbReference type="EC" id="6.3.3.3" evidence="2"/>
<dbReference type="PANTHER" id="PTHR43210:SF5">
    <property type="entry name" value="DETHIOBIOTIN SYNTHETASE"/>
    <property type="match status" value="1"/>
</dbReference>
<keyword evidence="4" id="KW-1185">Reference proteome</keyword>
<dbReference type="PANTHER" id="PTHR43210">
    <property type="entry name" value="DETHIOBIOTIN SYNTHETASE"/>
    <property type="match status" value="1"/>
</dbReference>
<evidence type="ECO:0000256" key="1">
    <source>
        <dbReference type="ARBA" id="ARBA00022756"/>
    </source>
</evidence>
<comment type="subunit">
    <text evidence="2">Homodimer.</text>
</comment>
<dbReference type="EMBL" id="JAIGYQ010000016">
    <property type="protein sequence ID" value="MBX7491533.1"/>
    <property type="molecule type" value="Genomic_DNA"/>
</dbReference>
<proteinExistence type="inferred from homology"/>
<gene>
    <name evidence="2" type="primary">bioD</name>
    <name evidence="3" type="ORF">K4G57_08690</name>
</gene>
<keyword evidence="2" id="KW-0436">Ligase</keyword>
<accession>A0ABS7JQ69</accession>
<dbReference type="InterPro" id="IPR027417">
    <property type="entry name" value="P-loop_NTPase"/>
</dbReference>
<name>A0ABS7JQ69_9HELI</name>
<comment type="caution">
    <text evidence="3">The sequence shown here is derived from an EMBL/GenBank/DDBJ whole genome shotgun (WGS) entry which is preliminary data.</text>
</comment>
<evidence type="ECO:0000313" key="3">
    <source>
        <dbReference type="EMBL" id="MBX7491533.1"/>
    </source>
</evidence>
<comment type="similarity">
    <text evidence="2">Belongs to the dethiobiotin synthetase family.</text>
</comment>
<feature type="binding site" evidence="2">
    <location>
        <position position="15"/>
    </location>
    <ligand>
        <name>Mg(2+)</name>
        <dbReference type="ChEBI" id="CHEBI:18420"/>
    </ligand>
</feature>